<feature type="region of interest" description="Disordered" evidence="1">
    <location>
        <begin position="1"/>
        <end position="28"/>
    </location>
</feature>
<accession>A0A8X6X7L3</accession>
<evidence type="ECO:0000313" key="3">
    <source>
        <dbReference type="Proteomes" id="UP000886998"/>
    </source>
</evidence>
<proteinExistence type="predicted"/>
<dbReference type="Proteomes" id="UP000886998">
    <property type="component" value="Unassembled WGS sequence"/>
</dbReference>
<comment type="caution">
    <text evidence="2">The sequence shown here is derived from an EMBL/GenBank/DDBJ whole genome shotgun (WGS) entry which is preliminary data.</text>
</comment>
<keyword evidence="3" id="KW-1185">Reference proteome</keyword>
<name>A0A8X6X7L3_9ARAC</name>
<evidence type="ECO:0000313" key="2">
    <source>
        <dbReference type="EMBL" id="GFY46841.1"/>
    </source>
</evidence>
<gene>
    <name evidence="2" type="primary">X975_08509</name>
    <name evidence="2" type="ORF">TNIN_269841</name>
</gene>
<sequence length="137" mass="15729">MGKDTKINEAKSLSTVNEQQKPRSAMSMSNQILSLDVKELRSLETIGISDPVENFKGKELNSKSIKRFKNELDILPDGRYQSKLPFKIKNSLASYKNVTWKRHQKMFQGIIETNCFDDYVSVFKEGENLGLIERVPE</sequence>
<dbReference type="AlphaFoldDB" id="A0A8X6X7L3"/>
<evidence type="ECO:0000256" key="1">
    <source>
        <dbReference type="SAM" id="MobiDB-lite"/>
    </source>
</evidence>
<reference evidence="2" key="1">
    <citation type="submission" date="2020-08" db="EMBL/GenBank/DDBJ databases">
        <title>Multicomponent nature underlies the extraordinary mechanical properties of spider dragline silk.</title>
        <authorList>
            <person name="Kono N."/>
            <person name="Nakamura H."/>
            <person name="Mori M."/>
            <person name="Yoshida Y."/>
            <person name="Ohtoshi R."/>
            <person name="Malay A.D."/>
            <person name="Moran D.A.P."/>
            <person name="Tomita M."/>
            <person name="Numata K."/>
            <person name="Arakawa K."/>
        </authorList>
    </citation>
    <scope>NUCLEOTIDE SEQUENCE</scope>
</reference>
<dbReference type="EMBL" id="BMAV01005638">
    <property type="protein sequence ID" value="GFY46841.1"/>
    <property type="molecule type" value="Genomic_DNA"/>
</dbReference>
<organism evidence="2 3">
    <name type="scientific">Trichonephila inaurata madagascariensis</name>
    <dbReference type="NCBI Taxonomy" id="2747483"/>
    <lineage>
        <taxon>Eukaryota</taxon>
        <taxon>Metazoa</taxon>
        <taxon>Ecdysozoa</taxon>
        <taxon>Arthropoda</taxon>
        <taxon>Chelicerata</taxon>
        <taxon>Arachnida</taxon>
        <taxon>Araneae</taxon>
        <taxon>Araneomorphae</taxon>
        <taxon>Entelegynae</taxon>
        <taxon>Araneoidea</taxon>
        <taxon>Nephilidae</taxon>
        <taxon>Trichonephila</taxon>
        <taxon>Trichonephila inaurata</taxon>
    </lineage>
</organism>
<protein>
    <submittedName>
        <fullName evidence="2">Integrase catalytic domain-containing protein</fullName>
    </submittedName>
</protein>